<name>N1RA16_FUSC4</name>
<sequence>MALHCLTLSAYPRSVGSRKPQSDPLPSITSPLLVIKHHIISQTTTSAKLRLICALEAVDNFFGGQDLGISSENVSMQLVDMRAPDQESYIGFFIDLSFPTSSKDNGFVKCDPNPEDDVFLFQVTRTATPTGASDEDTTKCPKIECPTSWSDTKLANGARSSQVSILGPDHR</sequence>
<dbReference type="Proteomes" id="UP000016929">
    <property type="component" value="Unassembled WGS sequence"/>
</dbReference>
<organism evidence="1 2">
    <name type="scientific">Fusarium oxysporum f. sp. cubense (strain race 4)</name>
    <name type="common">Panama disease fungus</name>
    <dbReference type="NCBI Taxonomy" id="2502994"/>
    <lineage>
        <taxon>Eukaryota</taxon>
        <taxon>Fungi</taxon>
        <taxon>Dikarya</taxon>
        <taxon>Ascomycota</taxon>
        <taxon>Pezizomycotina</taxon>
        <taxon>Sordariomycetes</taxon>
        <taxon>Hypocreomycetidae</taxon>
        <taxon>Hypocreales</taxon>
        <taxon>Nectriaceae</taxon>
        <taxon>Fusarium</taxon>
        <taxon>Fusarium oxysporum species complex</taxon>
    </lineage>
</organism>
<keyword evidence="2" id="KW-1185">Reference proteome</keyword>
<protein>
    <submittedName>
        <fullName evidence="1">Uncharacterized protein</fullName>
    </submittedName>
</protein>
<dbReference type="EMBL" id="KB726997">
    <property type="protein sequence ID" value="EMT60932.1"/>
    <property type="molecule type" value="Genomic_DNA"/>
</dbReference>
<reference evidence="2" key="2">
    <citation type="journal article" date="2014" name="PLoS ONE">
        <title>Genome and Transcriptome Analysis of the Fungal Pathogen Fusarium oxysporum f. sp. cubense Causing Banana Vascular Wilt Disease.</title>
        <authorList>
            <person name="Guo L."/>
            <person name="Han L."/>
            <person name="Yang L."/>
            <person name="Zeng H."/>
            <person name="Fan D."/>
            <person name="Zhu Y."/>
            <person name="Feng Y."/>
            <person name="Wang G."/>
            <person name="Peng C."/>
            <person name="Jiang X."/>
            <person name="Zhou D."/>
            <person name="Ni P."/>
            <person name="Liang C."/>
            <person name="Liu L."/>
            <person name="Wang J."/>
            <person name="Mao C."/>
            <person name="Fang X."/>
            <person name="Peng M."/>
            <person name="Huang J."/>
        </authorList>
    </citation>
    <scope>NUCLEOTIDE SEQUENCE [LARGE SCALE GENOMIC DNA]</scope>
    <source>
        <strain evidence="2">race 4</strain>
    </source>
</reference>
<evidence type="ECO:0000313" key="2">
    <source>
        <dbReference type="Proteomes" id="UP000016929"/>
    </source>
</evidence>
<proteinExistence type="predicted"/>
<evidence type="ECO:0000313" key="1">
    <source>
        <dbReference type="EMBL" id="EMT60932.1"/>
    </source>
</evidence>
<accession>N1RA16</accession>
<gene>
    <name evidence="1" type="ORF">FOC4_g10012220</name>
</gene>
<dbReference type="AlphaFoldDB" id="N1RA16"/>
<dbReference type="HOGENOM" id="CLU_133372_0_0_1"/>
<reference evidence="2" key="1">
    <citation type="submission" date="2012-09" db="EMBL/GenBank/DDBJ databases">
        <title>Genome sequencing and comparative transcriptomics of race 1 and race 4 of banana pathogen: Fusarium oxysporum f. sp. cubense.</title>
        <authorList>
            <person name="Fang X."/>
            <person name="Huang J."/>
        </authorList>
    </citation>
    <scope>NUCLEOTIDE SEQUENCE [LARGE SCALE GENOMIC DNA]</scope>
    <source>
        <strain evidence="2">race 4</strain>
    </source>
</reference>